<organism evidence="1 2">
    <name type="scientific">Nitratidesulfovibrio vulgaris (strain ATCC 29579 / DSM 644 / CCUG 34227 / NCIMB 8303 / VKM B-1760 / Hildenborough)</name>
    <name type="common">Desulfovibrio vulgaris</name>
    <dbReference type="NCBI Taxonomy" id="882"/>
    <lineage>
        <taxon>Bacteria</taxon>
        <taxon>Pseudomonadati</taxon>
        <taxon>Thermodesulfobacteriota</taxon>
        <taxon>Desulfovibrionia</taxon>
        <taxon>Desulfovibrionales</taxon>
        <taxon>Desulfovibrionaceae</taxon>
        <taxon>Nitratidesulfovibrio</taxon>
    </lineage>
</organism>
<evidence type="ECO:0000313" key="1">
    <source>
        <dbReference type="EMBL" id="AAS96483.1"/>
    </source>
</evidence>
<dbReference type="Proteomes" id="UP000002194">
    <property type="component" value="Chromosome"/>
</dbReference>
<dbReference type="KEGG" id="dvu:DVU_2008"/>
<protein>
    <submittedName>
        <fullName evidence="1">Uncharacterized protein</fullName>
    </submittedName>
</protein>
<name>Q72AI5_NITV2</name>
<gene>
    <name evidence="1" type="ordered locus">DVU_2008</name>
</gene>
<dbReference type="PaxDb" id="882-DVU_2008"/>
<dbReference type="EnsemblBacteria" id="AAS96483">
    <property type="protein sequence ID" value="AAS96483"/>
    <property type="gene ID" value="DVU_2008"/>
</dbReference>
<accession>Q72AI5</accession>
<proteinExistence type="predicted"/>
<dbReference type="STRING" id="882.DVU_2008"/>
<dbReference type="EMBL" id="AE017285">
    <property type="protein sequence ID" value="AAS96483.1"/>
    <property type="molecule type" value="Genomic_DNA"/>
</dbReference>
<sequence>MLSLFIKLKCRVAVYIKTDFLEDISLVCSCVKLVLHVVLYCILY</sequence>
<keyword evidence="2" id="KW-1185">Reference proteome</keyword>
<dbReference type="AlphaFoldDB" id="Q72AI5"/>
<reference evidence="1 2" key="1">
    <citation type="journal article" date="2004" name="Nat. Biotechnol.">
        <title>The genome sequence of the anaerobic, sulfate-reducing bacterium Desulfovibrio vulgaris Hildenborough.</title>
        <authorList>
            <person name="Heidelberg J.F."/>
            <person name="Seshadri R."/>
            <person name="Haveman S.A."/>
            <person name="Hemme C.L."/>
            <person name="Paulsen I.T."/>
            <person name="Kolonay J.F."/>
            <person name="Eisen J.A."/>
            <person name="Ward N."/>
            <person name="Methe B."/>
            <person name="Brinkac L.M."/>
            <person name="Daugherty S.C."/>
            <person name="Deboy R.T."/>
            <person name="Dodson R.J."/>
            <person name="Durkin A.S."/>
            <person name="Madupu R."/>
            <person name="Nelson W.C."/>
            <person name="Sullivan S.A."/>
            <person name="Fouts D."/>
            <person name="Haft D.H."/>
            <person name="Selengut J."/>
            <person name="Peterson J.D."/>
            <person name="Davidsen T.M."/>
            <person name="Zafar N."/>
            <person name="Zhou L."/>
            <person name="Radune D."/>
            <person name="Dimitrov G."/>
            <person name="Hance M."/>
            <person name="Tran K."/>
            <person name="Khouri H."/>
            <person name="Gill J."/>
            <person name="Utterback T.R."/>
            <person name="Feldblyum T.V."/>
            <person name="Wall J.D."/>
            <person name="Voordouw G."/>
            <person name="Fraser C.M."/>
        </authorList>
    </citation>
    <scope>NUCLEOTIDE SEQUENCE [LARGE SCALE GENOMIC DNA]</scope>
    <source>
        <strain evidence="2">ATCC 29579 / DSM 644 / NCIMB 8303 / VKM B-1760 / Hildenborough</strain>
    </source>
</reference>
<evidence type="ECO:0000313" key="2">
    <source>
        <dbReference type="Proteomes" id="UP000002194"/>
    </source>
</evidence>
<dbReference type="HOGENOM" id="CLU_3215421_0_0_7"/>